<dbReference type="EMBL" id="BMGY01000017">
    <property type="protein sequence ID" value="GGH85987.1"/>
    <property type="molecule type" value="Genomic_DNA"/>
</dbReference>
<feature type="chain" id="PRO_5047204508" description="Carboxypeptidase-like regulatory domain-containing protein" evidence="1">
    <location>
        <begin position="27"/>
        <end position="287"/>
    </location>
</feature>
<evidence type="ECO:0000313" key="2">
    <source>
        <dbReference type="EMBL" id="GGH85987.1"/>
    </source>
</evidence>
<gene>
    <name evidence="2" type="ORF">GCM10011495_21510</name>
</gene>
<dbReference type="Pfam" id="PF13715">
    <property type="entry name" value="CarbopepD_reg_2"/>
    <property type="match status" value="1"/>
</dbReference>
<dbReference type="Proteomes" id="UP000637774">
    <property type="component" value="Unassembled WGS sequence"/>
</dbReference>
<dbReference type="SUPFAM" id="SSF49464">
    <property type="entry name" value="Carboxypeptidase regulatory domain-like"/>
    <property type="match status" value="1"/>
</dbReference>
<keyword evidence="1" id="KW-0732">Signal</keyword>
<dbReference type="RefSeq" id="WP_188562070.1">
    <property type="nucleotide sequence ID" value="NZ_BMGY01000017.1"/>
</dbReference>
<organism evidence="2 3">
    <name type="scientific">Hymenobacter frigidus</name>
    <dbReference type="NCBI Taxonomy" id="1524095"/>
    <lineage>
        <taxon>Bacteria</taxon>
        <taxon>Pseudomonadati</taxon>
        <taxon>Bacteroidota</taxon>
        <taxon>Cytophagia</taxon>
        <taxon>Cytophagales</taxon>
        <taxon>Hymenobacteraceae</taxon>
        <taxon>Hymenobacter</taxon>
    </lineage>
</organism>
<evidence type="ECO:0000313" key="3">
    <source>
        <dbReference type="Proteomes" id="UP000637774"/>
    </source>
</evidence>
<evidence type="ECO:0000256" key="1">
    <source>
        <dbReference type="SAM" id="SignalP"/>
    </source>
</evidence>
<sequence length="287" mass="31398">MIPLLLHSVSALALSGLLLQAAPEHAQSTTLIGQVLDQTTQAPVAYASVGVLRRPVGTVADDQGRFALNLSGANDQDSLRISLLGYAPRTMQMAAQRQQLGRSGGRFYLLSAPMQLAEVVVRPGKLTRRIVGNSTNSYRVSGSFVMNTLGKQLAQGMHVRRPSPLEQVSFHVSRCIYDSLFYRVNVYQVLDGQPTTNLLPEPVYVRVRKGQTQDRLVADLRRFHLTVRGDIAVSLEMVKSPGPGELMLSVSLLKGPVYFADQAMSGFERVRGFGVGIDATVTEYRNN</sequence>
<accession>A0ABQ2A8N1</accession>
<keyword evidence="3" id="KW-1185">Reference proteome</keyword>
<protein>
    <recommendedName>
        <fullName evidence="4">Carboxypeptidase-like regulatory domain-containing protein</fullName>
    </recommendedName>
</protein>
<comment type="caution">
    <text evidence="2">The sequence shown here is derived from an EMBL/GenBank/DDBJ whole genome shotgun (WGS) entry which is preliminary data.</text>
</comment>
<reference evidence="3" key="1">
    <citation type="journal article" date="2019" name="Int. J. Syst. Evol. Microbiol.">
        <title>The Global Catalogue of Microorganisms (GCM) 10K type strain sequencing project: providing services to taxonomists for standard genome sequencing and annotation.</title>
        <authorList>
            <consortium name="The Broad Institute Genomics Platform"/>
            <consortium name="The Broad Institute Genome Sequencing Center for Infectious Disease"/>
            <person name="Wu L."/>
            <person name="Ma J."/>
        </authorList>
    </citation>
    <scope>NUCLEOTIDE SEQUENCE [LARGE SCALE GENOMIC DNA]</scope>
    <source>
        <strain evidence="3">CGMCC 1.14966</strain>
    </source>
</reference>
<name>A0ABQ2A8N1_9BACT</name>
<evidence type="ECO:0008006" key="4">
    <source>
        <dbReference type="Google" id="ProtNLM"/>
    </source>
</evidence>
<proteinExistence type="predicted"/>
<dbReference type="InterPro" id="IPR008969">
    <property type="entry name" value="CarboxyPept-like_regulatory"/>
</dbReference>
<feature type="signal peptide" evidence="1">
    <location>
        <begin position="1"/>
        <end position="26"/>
    </location>
</feature>